<dbReference type="InterPro" id="IPR027443">
    <property type="entry name" value="IPNS-like_sf"/>
</dbReference>
<dbReference type="PANTHER" id="PTHR10209">
    <property type="entry name" value="OXIDOREDUCTASE, 2OG-FE II OXYGENASE FAMILY PROTEIN"/>
    <property type="match status" value="1"/>
</dbReference>
<dbReference type="InterPro" id="IPR005123">
    <property type="entry name" value="Oxoglu/Fe-dep_dioxygenase_dom"/>
</dbReference>
<name>A0A0W0F2J2_MONRR</name>
<proteinExistence type="inferred from homology"/>
<comment type="similarity">
    <text evidence="1 5">Belongs to the iron/ascorbate-dependent oxidoreductase family.</text>
</comment>
<evidence type="ECO:0000256" key="4">
    <source>
        <dbReference type="ARBA" id="ARBA00023004"/>
    </source>
</evidence>
<evidence type="ECO:0000259" key="6">
    <source>
        <dbReference type="PROSITE" id="PS51471"/>
    </source>
</evidence>
<evidence type="ECO:0000256" key="3">
    <source>
        <dbReference type="ARBA" id="ARBA00023002"/>
    </source>
</evidence>
<keyword evidence="4 5" id="KW-0408">Iron</keyword>
<reference evidence="7 8" key="1">
    <citation type="submission" date="2015-12" db="EMBL/GenBank/DDBJ databases">
        <title>Draft genome sequence of Moniliophthora roreri, the causal agent of frosty pod rot of cacao.</title>
        <authorList>
            <person name="Aime M.C."/>
            <person name="Diaz-Valderrama J.R."/>
            <person name="Kijpornyongpan T."/>
            <person name="Phillips-Mora W."/>
        </authorList>
    </citation>
    <scope>NUCLEOTIDE SEQUENCE [LARGE SCALE GENOMIC DNA]</scope>
    <source>
        <strain evidence="7 8">MCA 2952</strain>
    </source>
</reference>
<keyword evidence="2 5" id="KW-0479">Metal-binding</keyword>
<evidence type="ECO:0000313" key="8">
    <source>
        <dbReference type="Proteomes" id="UP000054988"/>
    </source>
</evidence>
<dbReference type="AlphaFoldDB" id="A0A0W0F2J2"/>
<dbReference type="InterPro" id="IPR026992">
    <property type="entry name" value="DIOX_N"/>
</dbReference>
<dbReference type="PRINTS" id="PR00682">
    <property type="entry name" value="IPNSYNTHASE"/>
</dbReference>
<dbReference type="GO" id="GO:0046872">
    <property type="term" value="F:metal ion binding"/>
    <property type="evidence" value="ECO:0007669"/>
    <property type="project" value="UniProtKB-KW"/>
</dbReference>
<evidence type="ECO:0000256" key="5">
    <source>
        <dbReference type="RuleBase" id="RU003682"/>
    </source>
</evidence>
<evidence type="ECO:0000313" key="7">
    <source>
        <dbReference type="EMBL" id="KTB30418.1"/>
    </source>
</evidence>
<dbReference type="EMBL" id="LATX01002384">
    <property type="protein sequence ID" value="KTB30418.1"/>
    <property type="molecule type" value="Genomic_DNA"/>
</dbReference>
<dbReference type="SUPFAM" id="SSF51197">
    <property type="entry name" value="Clavaminate synthase-like"/>
    <property type="match status" value="1"/>
</dbReference>
<dbReference type="PANTHER" id="PTHR10209:SF804">
    <property type="entry name" value="FE2OG DIOXYGENASE DOMAIN-CONTAINING PROTEIN"/>
    <property type="match status" value="1"/>
</dbReference>
<organism evidence="7 8">
    <name type="scientific">Moniliophthora roreri</name>
    <name type="common">Frosty pod rot fungus</name>
    <name type="synonym">Monilia roreri</name>
    <dbReference type="NCBI Taxonomy" id="221103"/>
    <lineage>
        <taxon>Eukaryota</taxon>
        <taxon>Fungi</taxon>
        <taxon>Dikarya</taxon>
        <taxon>Basidiomycota</taxon>
        <taxon>Agaricomycotina</taxon>
        <taxon>Agaricomycetes</taxon>
        <taxon>Agaricomycetidae</taxon>
        <taxon>Agaricales</taxon>
        <taxon>Marasmiineae</taxon>
        <taxon>Marasmiaceae</taxon>
        <taxon>Moniliophthora</taxon>
    </lineage>
</organism>
<evidence type="ECO:0000256" key="1">
    <source>
        <dbReference type="ARBA" id="ARBA00008056"/>
    </source>
</evidence>
<sequence length="338" mass="38042">MPATLLSTLPTIDFANFGDGTSQEALEIGQQFFAACRDVGFAYIINTGIPQEKVDGMFDWSRKFFALPSEVKRKVPHPPEGWKHRGYSGIGVEQVSQMVFDPEKLKAIRYGKSPDFKESFDMGNDDLSVEGLENMWLPEEDLPGFRAYAVDFFKTCREFQTKKLLPALAIGMGLDKHFFDSYHKNGDNQLRLLHYPESPTSVFDNGEKGRIGAHTDFSTGTVLFQDDCGGLEVESPHEPGVFMPAPPVRGAAVFNIGDFLMRWSNDTLKSTLHRVRAPPSKPEDKGMTRERFSIPYFISADQEVTIDCLPGCWGPDRPKKYKPINSAEYVNMRLNATY</sequence>
<dbReference type="eggNOG" id="KOG0143">
    <property type="taxonomic scope" value="Eukaryota"/>
</dbReference>
<keyword evidence="3 5" id="KW-0560">Oxidoreductase</keyword>
<dbReference type="PROSITE" id="PS51471">
    <property type="entry name" value="FE2OG_OXY"/>
    <property type="match status" value="1"/>
</dbReference>
<gene>
    <name evidence="7" type="ORF">WG66_17001</name>
</gene>
<comment type="caution">
    <text evidence="7">The sequence shown here is derived from an EMBL/GenBank/DDBJ whole genome shotgun (WGS) entry which is preliminary data.</text>
</comment>
<evidence type="ECO:0000256" key="2">
    <source>
        <dbReference type="ARBA" id="ARBA00022723"/>
    </source>
</evidence>
<dbReference type="Proteomes" id="UP000054988">
    <property type="component" value="Unassembled WGS sequence"/>
</dbReference>
<accession>A0A0W0F2J2</accession>
<dbReference type="Gene3D" id="2.60.120.330">
    <property type="entry name" value="B-lactam Antibiotic, Isopenicillin N Synthase, Chain"/>
    <property type="match status" value="1"/>
</dbReference>
<dbReference type="GO" id="GO:0016491">
    <property type="term" value="F:oxidoreductase activity"/>
    <property type="evidence" value="ECO:0007669"/>
    <property type="project" value="UniProtKB-KW"/>
</dbReference>
<protein>
    <submittedName>
        <fullName evidence="7">Putative flavonol synthase/flavanone 3-hydroxylase</fullName>
    </submittedName>
</protein>
<dbReference type="Pfam" id="PF03171">
    <property type="entry name" value="2OG-FeII_Oxy"/>
    <property type="match status" value="1"/>
</dbReference>
<dbReference type="InterPro" id="IPR044861">
    <property type="entry name" value="IPNS-like_FE2OG_OXY"/>
</dbReference>
<dbReference type="Pfam" id="PF14226">
    <property type="entry name" value="DIOX_N"/>
    <property type="match status" value="1"/>
</dbReference>
<feature type="domain" description="Fe2OG dioxygenase" evidence="6">
    <location>
        <begin position="186"/>
        <end position="300"/>
    </location>
</feature>